<dbReference type="InterPro" id="IPR022998">
    <property type="entry name" value="ThiamineP_synth_TenI"/>
</dbReference>
<feature type="binding site" evidence="10">
    <location>
        <position position="177"/>
    </location>
    <ligand>
        <name>2-[(2R,5Z)-2-carboxy-4-methylthiazol-5(2H)-ylidene]ethyl phosphate</name>
        <dbReference type="ChEBI" id="CHEBI:62899"/>
    </ligand>
</feature>
<comment type="similarity">
    <text evidence="10 11">Belongs to the thiamine-phosphate synthase family.</text>
</comment>
<comment type="catalytic activity">
    <reaction evidence="9 10 11">
        <text>2-[(2R,5Z)-2-carboxy-4-methylthiazol-5(2H)-ylidene]ethyl phosphate + 4-amino-2-methyl-5-(diphosphooxymethyl)pyrimidine + 2 H(+) = thiamine phosphate + CO2 + diphosphate</text>
        <dbReference type="Rhea" id="RHEA:47844"/>
        <dbReference type="ChEBI" id="CHEBI:15378"/>
        <dbReference type="ChEBI" id="CHEBI:16526"/>
        <dbReference type="ChEBI" id="CHEBI:33019"/>
        <dbReference type="ChEBI" id="CHEBI:37575"/>
        <dbReference type="ChEBI" id="CHEBI:57841"/>
        <dbReference type="ChEBI" id="CHEBI:62899"/>
        <dbReference type="EC" id="2.5.1.3"/>
    </reaction>
</comment>
<feature type="binding site" evidence="10">
    <location>
        <position position="118"/>
    </location>
    <ligand>
        <name>4-amino-2-methyl-5-(diphosphooxymethyl)pyrimidine</name>
        <dbReference type="ChEBI" id="CHEBI:57841"/>
    </ligand>
</feature>
<dbReference type="GO" id="GO:0005737">
    <property type="term" value="C:cytoplasm"/>
    <property type="evidence" value="ECO:0007669"/>
    <property type="project" value="TreeGrafter"/>
</dbReference>
<evidence type="ECO:0000313" key="14">
    <source>
        <dbReference type="EMBL" id="TCP95793.1"/>
    </source>
</evidence>
<feature type="domain" description="Thiamine phosphate synthase/TenI" evidence="13">
    <location>
        <begin position="7"/>
        <end position="200"/>
    </location>
</feature>
<dbReference type="SUPFAM" id="SSF51391">
    <property type="entry name" value="Thiamin phosphate synthase"/>
    <property type="match status" value="1"/>
</dbReference>
<dbReference type="UniPathway" id="UPA00060">
    <property type="reaction ID" value="UER00141"/>
</dbReference>
<evidence type="ECO:0000256" key="4">
    <source>
        <dbReference type="ARBA" id="ARBA00022723"/>
    </source>
</evidence>
<evidence type="ECO:0000256" key="2">
    <source>
        <dbReference type="ARBA" id="ARBA00005165"/>
    </source>
</evidence>
<accession>A0A4V2T226</accession>
<sequence>MENYLRLYFIAGSQDCRHLNGNPADKLLQILQQALQAGITCFQFREKGKNALQNSEQILQLAKQCQMLCKQYNVPFFINDDIDLALKIQADGIHVGQDDRPIQDVIRLCQGRLQIGLSVNNLEQAIENAQIDGIDYFGVGPIFDTQSKADAKPTVGLNLLKSIRTSGIDKPLVAIGGITVETVSEILQAGADGVAVISAITQAEHIESAVKNLLIS</sequence>
<gene>
    <name evidence="10" type="primary">thiE</name>
    <name evidence="14" type="ORF">EDC44_10777</name>
</gene>
<dbReference type="EMBL" id="SLYB01000007">
    <property type="protein sequence ID" value="TCP95793.1"/>
    <property type="molecule type" value="Genomic_DNA"/>
</dbReference>
<dbReference type="FunFam" id="3.20.20.70:FF:000096">
    <property type="entry name" value="Thiamine-phosphate synthase"/>
    <property type="match status" value="1"/>
</dbReference>
<feature type="binding site" evidence="10">
    <location>
        <position position="99"/>
    </location>
    <ligand>
        <name>Mg(2+)</name>
        <dbReference type="ChEBI" id="CHEBI:18420"/>
    </ligand>
</feature>
<organism evidence="14 15">
    <name type="scientific">Cricetibacter osteomyelitidis</name>
    <dbReference type="NCBI Taxonomy" id="1521931"/>
    <lineage>
        <taxon>Bacteria</taxon>
        <taxon>Pseudomonadati</taxon>
        <taxon>Pseudomonadota</taxon>
        <taxon>Gammaproteobacteria</taxon>
        <taxon>Pasteurellales</taxon>
        <taxon>Pasteurellaceae</taxon>
        <taxon>Cricetibacter</taxon>
    </lineage>
</organism>
<evidence type="ECO:0000256" key="11">
    <source>
        <dbReference type="RuleBase" id="RU003826"/>
    </source>
</evidence>
<dbReference type="InterPro" id="IPR034291">
    <property type="entry name" value="TMP_synthase"/>
</dbReference>
<reference evidence="14 15" key="1">
    <citation type="submission" date="2019-03" db="EMBL/GenBank/DDBJ databases">
        <title>Genomic Encyclopedia of Type Strains, Phase IV (KMG-IV): sequencing the most valuable type-strain genomes for metagenomic binning, comparative biology and taxonomic classification.</title>
        <authorList>
            <person name="Goeker M."/>
        </authorList>
    </citation>
    <scope>NUCLEOTIDE SEQUENCE [LARGE SCALE GENOMIC DNA]</scope>
    <source>
        <strain evidence="14 15">DSM 28404</strain>
    </source>
</reference>
<dbReference type="PANTHER" id="PTHR20857:SF15">
    <property type="entry name" value="THIAMINE-PHOSPHATE SYNTHASE"/>
    <property type="match status" value="1"/>
</dbReference>
<dbReference type="InterPro" id="IPR013785">
    <property type="entry name" value="Aldolase_TIM"/>
</dbReference>
<evidence type="ECO:0000256" key="9">
    <source>
        <dbReference type="ARBA" id="ARBA00047883"/>
    </source>
</evidence>
<comment type="function">
    <text evidence="1 10">Condenses 4-methyl-5-(beta-hydroxyethyl)thiazole monophosphate (THZ-P) and 2-methyl-4-amino-5-hydroxymethyl pyrimidine pyrophosphate (HMP-PP) to form thiamine monophosphate (TMP).</text>
</comment>
<evidence type="ECO:0000256" key="1">
    <source>
        <dbReference type="ARBA" id="ARBA00003814"/>
    </source>
</evidence>
<dbReference type="HAMAP" id="MF_00097">
    <property type="entry name" value="TMP_synthase"/>
    <property type="match status" value="1"/>
</dbReference>
<keyword evidence="15" id="KW-1185">Reference proteome</keyword>
<evidence type="ECO:0000256" key="3">
    <source>
        <dbReference type="ARBA" id="ARBA00022679"/>
    </source>
</evidence>
<feature type="binding site" evidence="10">
    <location>
        <position position="79"/>
    </location>
    <ligand>
        <name>4-amino-2-methyl-5-(diphosphooxymethyl)pyrimidine</name>
        <dbReference type="ChEBI" id="CHEBI:57841"/>
    </ligand>
</feature>
<dbReference type="GO" id="GO:0009228">
    <property type="term" value="P:thiamine biosynthetic process"/>
    <property type="evidence" value="ECO:0007669"/>
    <property type="project" value="UniProtKB-KW"/>
</dbReference>
<feature type="binding site" evidence="10">
    <location>
        <begin position="43"/>
        <end position="47"/>
    </location>
    <ligand>
        <name>4-amino-2-methyl-5-(diphosphooxymethyl)pyrimidine</name>
        <dbReference type="ChEBI" id="CHEBI:57841"/>
    </ligand>
</feature>
<comment type="pathway">
    <text evidence="2 10 12">Cofactor biosynthesis; thiamine diphosphate biosynthesis; thiamine phosphate from 4-amino-2-methyl-5-diphosphomethylpyrimidine and 4-methyl-5-(2-phosphoethyl)-thiazole: step 1/1.</text>
</comment>
<protein>
    <recommendedName>
        <fullName evidence="10">Thiamine-phosphate synthase</fullName>
        <shortName evidence="10">TP synthase</shortName>
        <shortName evidence="10">TPS</shortName>
        <ecNumber evidence="10">2.5.1.3</ecNumber>
    </recommendedName>
    <alternativeName>
        <fullName evidence="10">Thiamine-phosphate pyrophosphorylase</fullName>
        <shortName evidence="10">TMP pyrophosphorylase</shortName>
        <shortName evidence="10">TMP-PPase</shortName>
    </alternativeName>
</protein>
<dbReference type="CDD" id="cd00564">
    <property type="entry name" value="TMP_TenI"/>
    <property type="match status" value="1"/>
</dbReference>
<comment type="caution">
    <text evidence="14">The sequence shown here is derived from an EMBL/GenBank/DDBJ whole genome shotgun (WGS) entry which is preliminary data.</text>
</comment>
<evidence type="ECO:0000256" key="10">
    <source>
        <dbReference type="HAMAP-Rule" id="MF_00097"/>
    </source>
</evidence>
<evidence type="ECO:0000256" key="8">
    <source>
        <dbReference type="ARBA" id="ARBA00047851"/>
    </source>
</evidence>
<evidence type="ECO:0000256" key="5">
    <source>
        <dbReference type="ARBA" id="ARBA00022842"/>
    </source>
</evidence>
<keyword evidence="6 10" id="KW-0784">Thiamine biosynthesis</keyword>
<dbReference type="EC" id="2.5.1.3" evidence="10"/>
<dbReference type="Pfam" id="PF02581">
    <property type="entry name" value="TMP-TENI"/>
    <property type="match status" value="1"/>
</dbReference>
<comment type="catalytic activity">
    <reaction evidence="8 10 11">
        <text>2-(2-carboxy-4-methylthiazol-5-yl)ethyl phosphate + 4-amino-2-methyl-5-(diphosphooxymethyl)pyrimidine + 2 H(+) = thiamine phosphate + CO2 + diphosphate</text>
        <dbReference type="Rhea" id="RHEA:47848"/>
        <dbReference type="ChEBI" id="CHEBI:15378"/>
        <dbReference type="ChEBI" id="CHEBI:16526"/>
        <dbReference type="ChEBI" id="CHEBI:33019"/>
        <dbReference type="ChEBI" id="CHEBI:37575"/>
        <dbReference type="ChEBI" id="CHEBI:57841"/>
        <dbReference type="ChEBI" id="CHEBI:62890"/>
        <dbReference type="EC" id="2.5.1.3"/>
    </reaction>
</comment>
<evidence type="ECO:0000256" key="7">
    <source>
        <dbReference type="ARBA" id="ARBA00047334"/>
    </source>
</evidence>
<comment type="catalytic activity">
    <reaction evidence="7 10 11">
        <text>4-methyl-5-(2-phosphooxyethyl)-thiazole + 4-amino-2-methyl-5-(diphosphooxymethyl)pyrimidine + H(+) = thiamine phosphate + diphosphate</text>
        <dbReference type="Rhea" id="RHEA:22328"/>
        <dbReference type="ChEBI" id="CHEBI:15378"/>
        <dbReference type="ChEBI" id="CHEBI:33019"/>
        <dbReference type="ChEBI" id="CHEBI:37575"/>
        <dbReference type="ChEBI" id="CHEBI:57841"/>
        <dbReference type="ChEBI" id="CHEBI:58296"/>
        <dbReference type="EC" id="2.5.1.3"/>
    </reaction>
</comment>
<evidence type="ECO:0000259" key="13">
    <source>
        <dbReference type="Pfam" id="PF02581"/>
    </source>
</evidence>
<dbReference type="GO" id="GO:0000287">
    <property type="term" value="F:magnesium ion binding"/>
    <property type="evidence" value="ECO:0007669"/>
    <property type="project" value="UniProtKB-UniRule"/>
</dbReference>
<keyword evidence="4 10" id="KW-0479">Metal-binding</keyword>
<name>A0A4V2T226_9PAST</name>
<feature type="binding site" evidence="10">
    <location>
        <position position="80"/>
    </location>
    <ligand>
        <name>Mg(2+)</name>
        <dbReference type="ChEBI" id="CHEBI:18420"/>
    </ligand>
</feature>
<dbReference type="OrthoDB" id="9810880at2"/>
<comment type="cofactor">
    <cofactor evidence="10">
        <name>Mg(2+)</name>
        <dbReference type="ChEBI" id="CHEBI:18420"/>
    </cofactor>
    <text evidence="10">Binds 1 Mg(2+) ion per subunit.</text>
</comment>
<evidence type="ECO:0000313" key="15">
    <source>
        <dbReference type="Proteomes" id="UP000295763"/>
    </source>
</evidence>
<dbReference type="Gene3D" id="3.20.20.70">
    <property type="entry name" value="Aldolase class I"/>
    <property type="match status" value="1"/>
</dbReference>
<keyword evidence="3 10" id="KW-0808">Transferase</keyword>
<evidence type="ECO:0000256" key="6">
    <source>
        <dbReference type="ARBA" id="ARBA00022977"/>
    </source>
</evidence>
<dbReference type="GO" id="GO:0009229">
    <property type="term" value="P:thiamine diphosphate biosynthetic process"/>
    <property type="evidence" value="ECO:0007669"/>
    <property type="project" value="UniProtKB-UniRule"/>
</dbReference>
<feature type="binding site" evidence="10">
    <location>
        <begin position="145"/>
        <end position="147"/>
    </location>
    <ligand>
        <name>2-[(2R,5Z)-2-carboxy-4-methylthiazol-5(2H)-ylidene]ethyl phosphate</name>
        <dbReference type="ChEBI" id="CHEBI:62899"/>
    </ligand>
</feature>
<keyword evidence="5 10" id="KW-0460">Magnesium</keyword>
<dbReference type="InterPro" id="IPR036206">
    <property type="entry name" value="ThiamineP_synth_sf"/>
</dbReference>
<feature type="binding site" evidence="10">
    <location>
        <position position="148"/>
    </location>
    <ligand>
        <name>4-amino-2-methyl-5-(diphosphooxymethyl)pyrimidine</name>
        <dbReference type="ChEBI" id="CHEBI:57841"/>
    </ligand>
</feature>
<dbReference type="PANTHER" id="PTHR20857">
    <property type="entry name" value="THIAMINE-PHOSPHATE PYROPHOSPHORYLASE"/>
    <property type="match status" value="1"/>
</dbReference>
<feature type="binding site" evidence="10">
    <location>
        <begin position="197"/>
        <end position="198"/>
    </location>
    <ligand>
        <name>2-[(2R,5Z)-2-carboxy-4-methylthiazol-5(2H)-ylidene]ethyl phosphate</name>
        <dbReference type="ChEBI" id="CHEBI:62899"/>
    </ligand>
</feature>
<dbReference type="Proteomes" id="UP000295763">
    <property type="component" value="Unassembled WGS sequence"/>
</dbReference>
<dbReference type="GO" id="GO:0004789">
    <property type="term" value="F:thiamine-phosphate diphosphorylase activity"/>
    <property type="evidence" value="ECO:0007669"/>
    <property type="project" value="UniProtKB-UniRule"/>
</dbReference>
<dbReference type="RefSeq" id="WP_131975950.1">
    <property type="nucleotide sequence ID" value="NZ_SLYB01000007.1"/>
</dbReference>
<proteinExistence type="inferred from homology"/>
<evidence type="ECO:0000256" key="12">
    <source>
        <dbReference type="RuleBase" id="RU004253"/>
    </source>
</evidence>
<dbReference type="AlphaFoldDB" id="A0A4V2T226"/>
<dbReference type="NCBIfam" id="TIGR00693">
    <property type="entry name" value="thiE"/>
    <property type="match status" value="1"/>
</dbReference>